<gene>
    <name evidence="2" type="ORF">GA0074695_3815</name>
</gene>
<protein>
    <submittedName>
        <fullName evidence="2">Uncharacterized protein</fullName>
    </submittedName>
</protein>
<proteinExistence type="predicted"/>
<sequence length="70" mass="7157">MAARHDDQPLTSMEFEAGSGDHGADLSVLDPPEAVELKARLWVRYGHAGWGPAAGRGAAGGLGSVVGSRS</sequence>
<dbReference type="EMBL" id="LT607411">
    <property type="protein sequence ID" value="SCF15048.1"/>
    <property type="molecule type" value="Genomic_DNA"/>
</dbReference>
<evidence type="ECO:0000256" key="1">
    <source>
        <dbReference type="SAM" id="MobiDB-lite"/>
    </source>
</evidence>
<keyword evidence="3" id="KW-1185">Reference proteome</keyword>
<name>A0A1C4Y2W0_MICVI</name>
<feature type="region of interest" description="Disordered" evidence="1">
    <location>
        <begin position="1"/>
        <end position="28"/>
    </location>
</feature>
<evidence type="ECO:0000313" key="2">
    <source>
        <dbReference type="EMBL" id="SCF15048.1"/>
    </source>
</evidence>
<organism evidence="2 3">
    <name type="scientific">Micromonospora viridifaciens</name>
    <dbReference type="NCBI Taxonomy" id="1881"/>
    <lineage>
        <taxon>Bacteria</taxon>
        <taxon>Bacillati</taxon>
        <taxon>Actinomycetota</taxon>
        <taxon>Actinomycetes</taxon>
        <taxon>Micromonosporales</taxon>
        <taxon>Micromonosporaceae</taxon>
        <taxon>Micromonospora</taxon>
    </lineage>
</organism>
<dbReference type="Proteomes" id="UP000198242">
    <property type="component" value="Chromosome I"/>
</dbReference>
<evidence type="ECO:0000313" key="3">
    <source>
        <dbReference type="Proteomes" id="UP000198242"/>
    </source>
</evidence>
<reference evidence="3" key="1">
    <citation type="submission" date="2016-06" db="EMBL/GenBank/DDBJ databases">
        <authorList>
            <person name="Varghese N."/>
            <person name="Submissions Spin"/>
        </authorList>
    </citation>
    <scope>NUCLEOTIDE SEQUENCE [LARGE SCALE GENOMIC DNA]</scope>
    <source>
        <strain evidence="3">DSM 43909</strain>
    </source>
</reference>
<dbReference type="RefSeq" id="WP_089007461.1">
    <property type="nucleotide sequence ID" value="NZ_LT607411.1"/>
</dbReference>
<dbReference type="OrthoDB" id="9813184at2"/>
<dbReference type="AlphaFoldDB" id="A0A1C4Y2W0"/>
<accession>A0A1C4Y2W0</accession>